<keyword evidence="3" id="KW-0276">Fatty acid metabolism</keyword>
<dbReference type="RefSeq" id="WP_116573788.1">
    <property type="nucleotide sequence ID" value="NZ_QDGZ01000009.1"/>
</dbReference>
<reference evidence="7 8" key="1">
    <citation type="submission" date="2018-04" db="EMBL/GenBank/DDBJ databases">
        <title>Genome of Nocardioides gansuensis WSJ-1.</title>
        <authorList>
            <person name="Wu S."/>
            <person name="Wang G."/>
        </authorList>
    </citation>
    <scope>NUCLEOTIDE SEQUENCE [LARGE SCALE GENOMIC DNA]</scope>
    <source>
        <strain evidence="7 8">WSJ-1</strain>
    </source>
</reference>
<protein>
    <recommendedName>
        <fullName evidence="5">Acyl-CoA synthetase</fullName>
    </recommendedName>
</protein>
<keyword evidence="4" id="KW-0443">Lipid metabolism</keyword>
<proteinExistence type="inferred from homology"/>
<evidence type="ECO:0000259" key="6">
    <source>
        <dbReference type="Pfam" id="PF00501"/>
    </source>
</evidence>
<dbReference type="Proteomes" id="UP000246018">
    <property type="component" value="Unassembled WGS sequence"/>
</dbReference>
<dbReference type="Pfam" id="PF23562">
    <property type="entry name" value="AMP-binding_C_3"/>
    <property type="match status" value="1"/>
</dbReference>
<dbReference type="InterPro" id="IPR000873">
    <property type="entry name" value="AMP-dep_synth/lig_dom"/>
</dbReference>
<keyword evidence="8" id="KW-1185">Reference proteome</keyword>
<dbReference type="SUPFAM" id="SSF56801">
    <property type="entry name" value="Acetyl-CoA synthetase-like"/>
    <property type="match status" value="1"/>
</dbReference>
<evidence type="ECO:0000256" key="2">
    <source>
        <dbReference type="ARBA" id="ARBA00022598"/>
    </source>
</evidence>
<dbReference type="PROSITE" id="PS00455">
    <property type="entry name" value="AMP_BINDING"/>
    <property type="match status" value="1"/>
</dbReference>
<organism evidence="7 8">
    <name type="scientific">Nocardioides gansuensis</name>
    <dbReference type="NCBI Taxonomy" id="2138300"/>
    <lineage>
        <taxon>Bacteria</taxon>
        <taxon>Bacillati</taxon>
        <taxon>Actinomycetota</taxon>
        <taxon>Actinomycetes</taxon>
        <taxon>Propionibacteriales</taxon>
        <taxon>Nocardioidaceae</taxon>
        <taxon>Nocardioides</taxon>
    </lineage>
</organism>
<dbReference type="Gene3D" id="3.40.50.12780">
    <property type="entry name" value="N-terminal domain of ligase-like"/>
    <property type="match status" value="1"/>
</dbReference>
<gene>
    <name evidence="7" type="ORF">DDE18_18635</name>
</gene>
<dbReference type="PANTHER" id="PTHR43272:SF32">
    <property type="entry name" value="AMP-DEPENDENT SYNTHETASE_LIGASE DOMAIN-CONTAINING PROTEIN"/>
    <property type="match status" value="1"/>
</dbReference>
<dbReference type="InterPro" id="IPR020845">
    <property type="entry name" value="AMP-binding_CS"/>
</dbReference>
<dbReference type="CDD" id="cd05907">
    <property type="entry name" value="VL_LC_FACS_like"/>
    <property type="match status" value="1"/>
</dbReference>
<evidence type="ECO:0000256" key="1">
    <source>
        <dbReference type="ARBA" id="ARBA00006432"/>
    </source>
</evidence>
<comment type="similarity">
    <text evidence="1">Belongs to the ATP-dependent AMP-binding enzyme family.</text>
</comment>
<accession>A0A2T8F628</accession>
<dbReference type="OrthoDB" id="9803968at2"/>
<evidence type="ECO:0000313" key="7">
    <source>
        <dbReference type="EMBL" id="PVG81171.1"/>
    </source>
</evidence>
<evidence type="ECO:0000256" key="3">
    <source>
        <dbReference type="ARBA" id="ARBA00022832"/>
    </source>
</evidence>
<comment type="caution">
    <text evidence="7">The sequence shown here is derived from an EMBL/GenBank/DDBJ whole genome shotgun (WGS) entry which is preliminary data.</text>
</comment>
<dbReference type="AlphaFoldDB" id="A0A2T8F628"/>
<dbReference type="GO" id="GO:0016020">
    <property type="term" value="C:membrane"/>
    <property type="evidence" value="ECO:0007669"/>
    <property type="project" value="TreeGrafter"/>
</dbReference>
<dbReference type="Pfam" id="PF00501">
    <property type="entry name" value="AMP-binding"/>
    <property type="match status" value="1"/>
</dbReference>
<evidence type="ECO:0000256" key="5">
    <source>
        <dbReference type="ARBA" id="ARBA00032875"/>
    </source>
</evidence>
<dbReference type="PANTHER" id="PTHR43272">
    <property type="entry name" value="LONG-CHAIN-FATTY-ACID--COA LIGASE"/>
    <property type="match status" value="1"/>
</dbReference>
<evidence type="ECO:0000256" key="4">
    <source>
        <dbReference type="ARBA" id="ARBA00023098"/>
    </source>
</evidence>
<dbReference type="GO" id="GO:0004467">
    <property type="term" value="F:long-chain fatty acid-CoA ligase activity"/>
    <property type="evidence" value="ECO:0007669"/>
    <property type="project" value="TreeGrafter"/>
</dbReference>
<dbReference type="EMBL" id="QDGZ01000009">
    <property type="protein sequence ID" value="PVG81171.1"/>
    <property type="molecule type" value="Genomic_DNA"/>
</dbReference>
<feature type="domain" description="AMP-dependent synthetase/ligase" evidence="6">
    <location>
        <begin position="28"/>
        <end position="431"/>
    </location>
</feature>
<dbReference type="InterPro" id="IPR042099">
    <property type="entry name" value="ANL_N_sf"/>
</dbReference>
<evidence type="ECO:0000313" key="8">
    <source>
        <dbReference type="Proteomes" id="UP000246018"/>
    </source>
</evidence>
<keyword evidence="2 7" id="KW-0436">Ligase</keyword>
<sequence length="593" mass="63378">MAISTVEAAAGEAFERALQARTVCEAFQITAAARAKQVAVRTPDGGVSLTYGALADRVRRVAAGLAALGLKRGDTLGIMLTNRPEFHVVDLAAMHLGVTAFSVYNTSAEGQIAYVFADAGNRVVVTERAFVERLMAVRDGGIPIERLVVVDGAPDGTLSLEQVEALGNPGFDFESTWSAIGPDDLLTLIYTSGTTGSPKGVQLSHGNMMSEIRAVQQALPVTPGGRTVSFLPAAHIGDRWSGHYSPLAVWGFTVTSCSDPRGVMEVVKQVRPTIFLPVPRMWEKAKAGLEVQIAERSGIGGKLMRWAIDTGIRNARVVQAGKTARPTLQLQAKVASAIVGSKIREELGVDEAAWFLTGAAPTPPDVFEFFAAAGIPICEIWAMSESSCLMTVNPQDRIRVGTVGLPIPGVEVKVADDGELLVRGATVMKGYRNKPEQTAEALDAEGWLHTGDIGSIDDEGYVRLVDRKKEIIINSAGKNMSPANIESWLKSSSPFIGQAVCIGDGRPYNVALITLDPDGAAGRSMDDPATIAEVAAGVERANAQLSRVEQIKKFKIVAEEWVPGSDELTPTMKIKRRTIVSKYAAQIEELYAK</sequence>
<name>A0A2T8F628_9ACTN</name>